<organism evidence="1 2">
    <name type="scientific">Mycolicibacterium septicum</name>
    <dbReference type="NCBI Taxonomy" id="98668"/>
    <lineage>
        <taxon>Bacteria</taxon>
        <taxon>Bacillati</taxon>
        <taxon>Actinomycetota</taxon>
        <taxon>Actinomycetes</taxon>
        <taxon>Mycobacteriales</taxon>
        <taxon>Mycobacteriaceae</taxon>
        <taxon>Mycolicibacterium</taxon>
    </lineage>
</organism>
<accession>A0ABW9LTR4</accession>
<dbReference type="EMBL" id="JBKBDE010000002">
    <property type="protein sequence ID" value="MFN6550629.1"/>
    <property type="molecule type" value="Genomic_DNA"/>
</dbReference>
<dbReference type="RefSeq" id="WP_409549415.1">
    <property type="nucleotide sequence ID" value="NZ_JBKBDE010000002.1"/>
</dbReference>
<sequence length="222" mass="25129">MALSVPDVLTDPFAALDYEAPFVIDKLVKERFVDTAQDALALFREVKRYLVLSNLDRTKSWKMHSLAVDEAWHQFVLFTAEYNAFCAKHFGRYRHHAPSNAPDTGDKHAPEATPAEFRDRYREVFGADLPAVWEDSTWVTPRRRVVNYFPGQWTLSSDGAMIDLIDGRRRVLLSVSAIAEGALRFIVDTGAFYVREVPGDLTDQERVSLVAALVDLKVLRVG</sequence>
<gene>
    <name evidence="1" type="ORF">ACK4CP_09515</name>
</gene>
<comment type="caution">
    <text evidence="1">The sequence shown here is derived from an EMBL/GenBank/DDBJ whole genome shotgun (WGS) entry which is preliminary data.</text>
</comment>
<proteinExistence type="predicted"/>
<protein>
    <submittedName>
        <fullName evidence="1">Glycine-rich domain-containing protein</fullName>
    </submittedName>
</protein>
<reference evidence="1 2" key="1">
    <citation type="submission" date="2024-12" db="EMBL/GenBank/DDBJ databases">
        <title>The coexistence of Mycolicibacterium septicum and Mycolicibacterium nivoides in clinical samples.</title>
        <authorList>
            <person name="Wang C."/>
            <person name="Feng Y."/>
            <person name="Zong Z."/>
        </authorList>
    </citation>
    <scope>NUCLEOTIDE SEQUENCE [LARGE SCALE GENOMIC DNA]</scope>
    <source>
        <strain evidence="1 2">120310</strain>
    </source>
</reference>
<name>A0ABW9LTR4_9MYCO</name>
<dbReference type="Proteomes" id="UP001635817">
    <property type="component" value="Unassembled WGS sequence"/>
</dbReference>
<evidence type="ECO:0000313" key="2">
    <source>
        <dbReference type="Proteomes" id="UP001635817"/>
    </source>
</evidence>
<evidence type="ECO:0000313" key="1">
    <source>
        <dbReference type="EMBL" id="MFN6550629.1"/>
    </source>
</evidence>
<keyword evidence="2" id="KW-1185">Reference proteome</keyword>